<name>A0ABV8WDY9_9MICC</name>
<evidence type="ECO:0000313" key="3">
    <source>
        <dbReference type="EMBL" id="MFC4394907.1"/>
    </source>
</evidence>
<evidence type="ECO:0000313" key="4">
    <source>
        <dbReference type="Proteomes" id="UP001595778"/>
    </source>
</evidence>
<dbReference type="InterPro" id="IPR003675">
    <property type="entry name" value="Rce1/LyrA-like_dom"/>
</dbReference>
<sequence>MSPTVPVGSRTGRLLPLIGVLLVLFAVAALWPLLAAATEQAQPPVQIAASLAPFVVSFGSVALAGRAEGIRFAAAVGFSTRHTGLQLLTALALLAVTLAVTLALAALGFHMFGEGQTGLLPFLYAALRSFLLVGFGEEFIWRGYVLGALRRNLRSGATGVLLSSALFGLWHYPGGQDVLQVLVTMFFGVLWSAARMKIRHCSTFATGTAHGLHDVALLVIATLTA</sequence>
<dbReference type="EC" id="3.4.-.-" evidence="3"/>
<keyword evidence="1" id="KW-0812">Transmembrane</keyword>
<evidence type="ECO:0000259" key="2">
    <source>
        <dbReference type="Pfam" id="PF02517"/>
    </source>
</evidence>
<proteinExistence type="predicted"/>
<organism evidence="3 4">
    <name type="scientific">Arthrobacter sedimenti</name>
    <dbReference type="NCBI Taxonomy" id="2694931"/>
    <lineage>
        <taxon>Bacteria</taxon>
        <taxon>Bacillati</taxon>
        <taxon>Actinomycetota</taxon>
        <taxon>Actinomycetes</taxon>
        <taxon>Micrococcales</taxon>
        <taxon>Micrococcaceae</taxon>
        <taxon>Arthrobacter</taxon>
    </lineage>
</organism>
<protein>
    <submittedName>
        <fullName evidence="3">CPBP family intramembrane glutamic endopeptidase</fullName>
        <ecNumber evidence="3">3.4.-.-</ecNumber>
    </submittedName>
</protein>
<dbReference type="Pfam" id="PF02517">
    <property type="entry name" value="Rce1-like"/>
    <property type="match status" value="1"/>
</dbReference>
<evidence type="ECO:0000256" key="1">
    <source>
        <dbReference type="SAM" id="Phobius"/>
    </source>
</evidence>
<feature type="transmembrane region" description="Helical" evidence="1">
    <location>
        <begin position="12"/>
        <end position="33"/>
    </location>
</feature>
<reference evidence="4" key="1">
    <citation type="journal article" date="2019" name="Int. J. Syst. Evol. Microbiol.">
        <title>The Global Catalogue of Microorganisms (GCM) 10K type strain sequencing project: providing services to taxonomists for standard genome sequencing and annotation.</title>
        <authorList>
            <consortium name="The Broad Institute Genomics Platform"/>
            <consortium name="The Broad Institute Genome Sequencing Center for Infectious Disease"/>
            <person name="Wu L."/>
            <person name="Ma J."/>
        </authorList>
    </citation>
    <scope>NUCLEOTIDE SEQUENCE [LARGE SCALE GENOMIC DNA]</scope>
    <source>
        <strain evidence="4">PJ61</strain>
    </source>
</reference>
<dbReference type="EMBL" id="JBHSDQ010000001">
    <property type="protein sequence ID" value="MFC4394907.1"/>
    <property type="molecule type" value="Genomic_DNA"/>
</dbReference>
<feature type="transmembrane region" description="Helical" evidence="1">
    <location>
        <begin position="153"/>
        <end position="172"/>
    </location>
</feature>
<feature type="transmembrane region" description="Helical" evidence="1">
    <location>
        <begin position="45"/>
        <end position="64"/>
    </location>
</feature>
<feature type="transmembrane region" description="Helical" evidence="1">
    <location>
        <begin position="121"/>
        <end position="141"/>
    </location>
</feature>
<feature type="domain" description="CAAX prenyl protease 2/Lysostaphin resistance protein A-like" evidence="2">
    <location>
        <begin position="122"/>
        <end position="215"/>
    </location>
</feature>
<dbReference type="GO" id="GO:0016787">
    <property type="term" value="F:hydrolase activity"/>
    <property type="evidence" value="ECO:0007669"/>
    <property type="project" value="UniProtKB-KW"/>
</dbReference>
<keyword evidence="1" id="KW-1133">Transmembrane helix</keyword>
<feature type="transmembrane region" description="Helical" evidence="1">
    <location>
        <begin position="85"/>
        <end position="109"/>
    </location>
</feature>
<gene>
    <name evidence="3" type="ORF">ACFO0G_02295</name>
</gene>
<keyword evidence="3" id="KW-0378">Hydrolase</keyword>
<keyword evidence="1" id="KW-0472">Membrane</keyword>
<dbReference type="RefSeq" id="WP_376976303.1">
    <property type="nucleotide sequence ID" value="NZ_JBHSDQ010000001.1"/>
</dbReference>
<accession>A0ABV8WDY9</accession>
<feature type="transmembrane region" description="Helical" evidence="1">
    <location>
        <begin position="178"/>
        <end position="194"/>
    </location>
</feature>
<keyword evidence="4" id="KW-1185">Reference proteome</keyword>
<dbReference type="Proteomes" id="UP001595778">
    <property type="component" value="Unassembled WGS sequence"/>
</dbReference>
<comment type="caution">
    <text evidence="3">The sequence shown here is derived from an EMBL/GenBank/DDBJ whole genome shotgun (WGS) entry which is preliminary data.</text>
</comment>